<dbReference type="Proteomes" id="UP000184300">
    <property type="component" value="Unassembled WGS sequence"/>
</dbReference>
<organism evidence="2 3">
    <name type="scientific">Aspergillus glaucus CBS 516.65</name>
    <dbReference type="NCBI Taxonomy" id="1160497"/>
    <lineage>
        <taxon>Eukaryota</taxon>
        <taxon>Fungi</taxon>
        <taxon>Dikarya</taxon>
        <taxon>Ascomycota</taxon>
        <taxon>Pezizomycotina</taxon>
        <taxon>Eurotiomycetes</taxon>
        <taxon>Eurotiomycetidae</taxon>
        <taxon>Eurotiales</taxon>
        <taxon>Aspergillaceae</taxon>
        <taxon>Aspergillus</taxon>
        <taxon>Aspergillus subgen. Aspergillus</taxon>
    </lineage>
</organism>
<gene>
    <name evidence="2" type="ORF">ASPGLDRAFT_174569</name>
</gene>
<protein>
    <submittedName>
        <fullName evidence="2">Uncharacterized protein</fullName>
    </submittedName>
</protein>
<proteinExistence type="predicted"/>
<reference evidence="3" key="1">
    <citation type="journal article" date="2017" name="Genome Biol.">
        <title>Comparative genomics reveals high biological diversity and specific adaptations in the industrially and medically important fungal genus Aspergillus.</title>
        <authorList>
            <person name="de Vries R.P."/>
            <person name="Riley R."/>
            <person name="Wiebenga A."/>
            <person name="Aguilar-Osorio G."/>
            <person name="Amillis S."/>
            <person name="Uchima C.A."/>
            <person name="Anderluh G."/>
            <person name="Asadollahi M."/>
            <person name="Askin M."/>
            <person name="Barry K."/>
            <person name="Battaglia E."/>
            <person name="Bayram O."/>
            <person name="Benocci T."/>
            <person name="Braus-Stromeyer S.A."/>
            <person name="Caldana C."/>
            <person name="Canovas D."/>
            <person name="Cerqueira G.C."/>
            <person name="Chen F."/>
            <person name="Chen W."/>
            <person name="Choi C."/>
            <person name="Clum A."/>
            <person name="Dos Santos R.A."/>
            <person name="Damasio A.R."/>
            <person name="Diallinas G."/>
            <person name="Emri T."/>
            <person name="Fekete E."/>
            <person name="Flipphi M."/>
            <person name="Freyberg S."/>
            <person name="Gallo A."/>
            <person name="Gournas C."/>
            <person name="Habgood R."/>
            <person name="Hainaut M."/>
            <person name="Harispe M.L."/>
            <person name="Henrissat B."/>
            <person name="Hilden K.S."/>
            <person name="Hope R."/>
            <person name="Hossain A."/>
            <person name="Karabika E."/>
            <person name="Karaffa L."/>
            <person name="Karanyi Z."/>
            <person name="Krasevec N."/>
            <person name="Kuo A."/>
            <person name="Kusch H."/>
            <person name="LaButti K."/>
            <person name="Lagendijk E.L."/>
            <person name="Lapidus A."/>
            <person name="Levasseur A."/>
            <person name="Lindquist E."/>
            <person name="Lipzen A."/>
            <person name="Logrieco A.F."/>
            <person name="MacCabe A."/>
            <person name="Maekelae M.R."/>
            <person name="Malavazi I."/>
            <person name="Melin P."/>
            <person name="Meyer V."/>
            <person name="Mielnichuk N."/>
            <person name="Miskei M."/>
            <person name="Molnar A.P."/>
            <person name="Mule G."/>
            <person name="Ngan C.Y."/>
            <person name="Orejas M."/>
            <person name="Orosz E."/>
            <person name="Ouedraogo J.P."/>
            <person name="Overkamp K.M."/>
            <person name="Park H.-S."/>
            <person name="Perrone G."/>
            <person name="Piumi F."/>
            <person name="Punt P.J."/>
            <person name="Ram A.F."/>
            <person name="Ramon A."/>
            <person name="Rauscher S."/>
            <person name="Record E."/>
            <person name="Riano-Pachon D.M."/>
            <person name="Robert V."/>
            <person name="Roehrig J."/>
            <person name="Ruller R."/>
            <person name="Salamov A."/>
            <person name="Salih N.S."/>
            <person name="Samson R.A."/>
            <person name="Sandor E."/>
            <person name="Sanguinetti M."/>
            <person name="Schuetze T."/>
            <person name="Sepcic K."/>
            <person name="Shelest E."/>
            <person name="Sherlock G."/>
            <person name="Sophianopoulou V."/>
            <person name="Squina F.M."/>
            <person name="Sun H."/>
            <person name="Susca A."/>
            <person name="Todd R.B."/>
            <person name="Tsang A."/>
            <person name="Unkles S.E."/>
            <person name="van de Wiele N."/>
            <person name="van Rossen-Uffink D."/>
            <person name="Oliveira J.V."/>
            <person name="Vesth T.C."/>
            <person name="Visser J."/>
            <person name="Yu J.-H."/>
            <person name="Zhou M."/>
            <person name="Andersen M.R."/>
            <person name="Archer D.B."/>
            <person name="Baker S.E."/>
            <person name="Benoit I."/>
            <person name="Brakhage A.A."/>
            <person name="Braus G.H."/>
            <person name="Fischer R."/>
            <person name="Frisvad J.C."/>
            <person name="Goldman G.H."/>
            <person name="Houbraken J."/>
            <person name="Oakley B."/>
            <person name="Pocsi I."/>
            <person name="Scazzocchio C."/>
            <person name="Seiboth B."/>
            <person name="vanKuyk P.A."/>
            <person name="Wortman J."/>
            <person name="Dyer P.S."/>
            <person name="Grigoriev I.V."/>
        </authorList>
    </citation>
    <scope>NUCLEOTIDE SEQUENCE [LARGE SCALE GENOMIC DNA]</scope>
    <source>
        <strain evidence="3">CBS 516.65</strain>
    </source>
</reference>
<evidence type="ECO:0000313" key="2">
    <source>
        <dbReference type="EMBL" id="OJJ82879.1"/>
    </source>
</evidence>
<feature type="compositionally biased region" description="Low complexity" evidence="1">
    <location>
        <begin position="47"/>
        <end position="57"/>
    </location>
</feature>
<dbReference type="RefSeq" id="XP_022399577.1">
    <property type="nucleotide sequence ID" value="XM_022542825.1"/>
</dbReference>
<dbReference type="STRING" id="1160497.A0A1L9VG44"/>
<dbReference type="OrthoDB" id="5288318at2759"/>
<dbReference type="VEuPathDB" id="FungiDB:ASPGLDRAFT_174569"/>
<dbReference type="EMBL" id="KV878901">
    <property type="protein sequence ID" value="OJJ82879.1"/>
    <property type="molecule type" value="Genomic_DNA"/>
</dbReference>
<name>A0A1L9VG44_ASPGL</name>
<sequence length="422" mass="47150">MVVFVDLDDDAFSNQHHLPGGPEDVLLQSYLTRPEKASLIPPSKRMSSSTTDESSVDSSDDHLSTDRCSNQTTFSAALSCYPIVEELARCVDLNTLHALSQTCRQFHTNLTPYRQQLTKRTLRCENEYIETLSDMLNSGAAIPDSVKSVIQLLSQGTGQSGRMTRGKISKCARDMVGECRRCSKVICRNCTIKTPTNAMLKNRIRRLCTTCRTVPISEHIACSSVSPNIHSQETVSPFDPSSFTAPAFMRTPCVCEDAVWLCYQCGHTIRREDTTYRRVWAWRTRYSTHLGGLGTGIGEGCQGVKCGRGESCLAAQEIELEVVSEADDDPDGLHNHGLLQHAGDNTISTPDDEERGYFRQEIVGIGGRFKQKVKKRVVVGACVPEYEDERDTGRYLIREEEGKHRGWCGWCWRVIPAKNETI</sequence>
<evidence type="ECO:0000256" key="1">
    <source>
        <dbReference type="SAM" id="MobiDB-lite"/>
    </source>
</evidence>
<dbReference type="GeneID" id="34459086"/>
<evidence type="ECO:0000313" key="3">
    <source>
        <dbReference type="Proteomes" id="UP000184300"/>
    </source>
</evidence>
<feature type="region of interest" description="Disordered" evidence="1">
    <location>
        <begin position="37"/>
        <end position="67"/>
    </location>
</feature>
<keyword evidence="3" id="KW-1185">Reference proteome</keyword>
<accession>A0A1L9VG44</accession>
<dbReference type="AlphaFoldDB" id="A0A1L9VG44"/>